<gene>
    <name evidence="2" type="ORF">SDC9_176528</name>
</gene>
<proteinExistence type="predicted"/>
<name>A0A645GTE4_9ZZZZ</name>
<dbReference type="EMBL" id="VSSQ01079607">
    <property type="protein sequence ID" value="MPN29079.1"/>
    <property type="molecule type" value="Genomic_DNA"/>
</dbReference>
<evidence type="ECO:0000313" key="2">
    <source>
        <dbReference type="EMBL" id="MPN29079.1"/>
    </source>
</evidence>
<accession>A0A645GTE4</accession>
<reference evidence="2" key="1">
    <citation type="submission" date="2019-08" db="EMBL/GenBank/DDBJ databases">
        <authorList>
            <person name="Kucharzyk K."/>
            <person name="Murdoch R.W."/>
            <person name="Higgins S."/>
            <person name="Loffler F."/>
        </authorList>
    </citation>
    <scope>NUCLEOTIDE SEQUENCE</scope>
</reference>
<feature type="region of interest" description="Disordered" evidence="1">
    <location>
        <begin position="1"/>
        <end position="30"/>
    </location>
</feature>
<organism evidence="2">
    <name type="scientific">bioreactor metagenome</name>
    <dbReference type="NCBI Taxonomy" id="1076179"/>
    <lineage>
        <taxon>unclassified sequences</taxon>
        <taxon>metagenomes</taxon>
        <taxon>ecological metagenomes</taxon>
    </lineage>
</organism>
<comment type="caution">
    <text evidence="2">The sequence shown here is derived from an EMBL/GenBank/DDBJ whole genome shotgun (WGS) entry which is preliminary data.</text>
</comment>
<protein>
    <submittedName>
        <fullName evidence="2">Uncharacterized protein</fullName>
    </submittedName>
</protein>
<dbReference type="AlphaFoldDB" id="A0A645GTE4"/>
<sequence>MSLPKASSPEHQRTNADRHDDAVDRRPRPVLFQQPKKAQPLLAILFMHGITSGGIKQDTLRGKKPVAVSCPPDPLDDGIAAVVERKFQSGIHHRRTLSGRRIANGHVPRKLVKRLRSRHLTELGSLDRLDRLLHALLECLNLRHCSTSTSLGCRIGLLLEHRTDGFAGLA</sequence>
<feature type="compositionally biased region" description="Basic and acidic residues" evidence="1">
    <location>
        <begin position="8"/>
        <end position="27"/>
    </location>
</feature>
<evidence type="ECO:0000256" key="1">
    <source>
        <dbReference type="SAM" id="MobiDB-lite"/>
    </source>
</evidence>